<dbReference type="OrthoDB" id="956918at2"/>
<organism evidence="3 4">
    <name type="scientific">Flavobacterium aquariorum</name>
    <dbReference type="NCBI Taxonomy" id="2217670"/>
    <lineage>
        <taxon>Bacteria</taxon>
        <taxon>Pseudomonadati</taxon>
        <taxon>Bacteroidota</taxon>
        <taxon>Flavobacteriia</taxon>
        <taxon>Flavobacteriales</taxon>
        <taxon>Flavobacteriaceae</taxon>
        <taxon>Flavobacterium</taxon>
    </lineage>
</organism>
<dbReference type="RefSeq" id="WP_111411302.1">
    <property type="nucleotide sequence ID" value="NZ_QKXH01000012.1"/>
</dbReference>
<protein>
    <recommendedName>
        <fullName evidence="5">DUF4890 domain-containing protein</fullName>
    </recommendedName>
</protein>
<feature type="region of interest" description="Disordered" evidence="1">
    <location>
        <begin position="132"/>
        <end position="151"/>
    </location>
</feature>
<feature type="chain" id="PRO_5015925188" description="DUF4890 domain-containing protein" evidence="2">
    <location>
        <begin position="19"/>
        <end position="262"/>
    </location>
</feature>
<comment type="caution">
    <text evidence="3">The sequence shown here is derived from an EMBL/GenBank/DDBJ whole genome shotgun (WGS) entry which is preliminary data.</text>
</comment>
<keyword evidence="2" id="KW-0732">Signal</keyword>
<evidence type="ECO:0000256" key="1">
    <source>
        <dbReference type="SAM" id="MobiDB-lite"/>
    </source>
</evidence>
<feature type="signal peptide" evidence="2">
    <location>
        <begin position="1"/>
        <end position="18"/>
    </location>
</feature>
<gene>
    <name evidence="3" type="ORF">DOS84_17045</name>
</gene>
<evidence type="ECO:0000256" key="2">
    <source>
        <dbReference type="SAM" id="SignalP"/>
    </source>
</evidence>
<dbReference type="AlphaFoldDB" id="A0A2W7U4W6"/>
<dbReference type="Proteomes" id="UP000249177">
    <property type="component" value="Unassembled WGS sequence"/>
</dbReference>
<evidence type="ECO:0000313" key="3">
    <source>
        <dbReference type="EMBL" id="PZX92239.1"/>
    </source>
</evidence>
<reference evidence="3 4" key="1">
    <citation type="submission" date="2018-06" db="EMBL/GenBank/DDBJ databases">
        <title>Flavobacterium sp IMCC34762, genome.</title>
        <authorList>
            <person name="Joung Y."/>
            <person name="Cho J."/>
            <person name="Song J."/>
        </authorList>
    </citation>
    <scope>NUCLEOTIDE SEQUENCE [LARGE SCALE GENOMIC DNA]</scope>
    <source>
        <strain evidence="3 4">IMCC34762</strain>
    </source>
</reference>
<accession>A0A2W7U4W6</accession>
<evidence type="ECO:0008006" key="5">
    <source>
        <dbReference type="Google" id="ProtNLM"/>
    </source>
</evidence>
<proteinExistence type="predicted"/>
<dbReference type="EMBL" id="QKXH01000012">
    <property type="protein sequence ID" value="PZX92239.1"/>
    <property type="molecule type" value="Genomic_DNA"/>
</dbReference>
<keyword evidence="4" id="KW-1185">Reference proteome</keyword>
<name>A0A2W7U4W6_9FLAO</name>
<evidence type="ECO:0000313" key="4">
    <source>
        <dbReference type="Proteomes" id="UP000249177"/>
    </source>
</evidence>
<sequence>MKILIIALVFGMGLTGFAQETTTKQNRAGMEKMTPEQRQQKHLAYLTKELTLDAKQQEAVGKILAEKGTKVQDLKVQKDTRKASESKMTSEERATLKNKMEAEKTDTEAKMKAILSADQYQKWITLREENKEKMRGKSEAMGGAPMEKMTPEQRQQKHLTYLTKELTLDAKQQEAVGKILAEKGAKAQDLKAKKESRRSSGEKMTDAEREAFKTQMQAEKADTEAKMKAILSANQYQKWLTIREENKEKMKGKMKERRNGGM</sequence>
<feature type="region of interest" description="Disordered" evidence="1">
    <location>
        <begin position="184"/>
        <end position="208"/>
    </location>
</feature>